<keyword evidence="1" id="KW-0175">Coiled coil</keyword>
<proteinExistence type="predicted"/>
<evidence type="ECO:0000256" key="1">
    <source>
        <dbReference type="SAM" id="Coils"/>
    </source>
</evidence>
<dbReference type="AlphaFoldDB" id="A0A6V7VH69"/>
<comment type="caution">
    <text evidence="3">The sequence shown here is derived from an EMBL/GenBank/DDBJ whole genome shotgun (WGS) entry which is preliminary data.</text>
</comment>
<name>A0A6V7VH69_MELEN</name>
<evidence type="ECO:0000313" key="4">
    <source>
        <dbReference type="Proteomes" id="UP000580250"/>
    </source>
</evidence>
<feature type="compositionally biased region" description="Polar residues" evidence="2">
    <location>
        <begin position="476"/>
        <end position="487"/>
    </location>
</feature>
<evidence type="ECO:0000256" key="2">
    <source>
        <dbReference type="SAM" id="MobiDB-lite"/>
    </source>
</evidence>
<evidence type="ECO:0000313" key="3">
    <source>
        <dbReference type="EMBL" id="CAD2173531.1"/>
    </source>
</evidence>
<feature type="compositionally biased region" description="Polar residues" evidence="2">
    <location>
        <begin position="512"/>
        <end position="522"/>
    </location>
</feature>
<feature type="compositionally biased region" description="Low complexity" evidence="2">
    <location>
        <begin position="488"/>
        <end position="511"/>
    </location>
</feature>
<dbReference type="OrthoDB" id="5773944at2759"/>
<feature type="coiled-coil region" evidence="1">
    <location>
        <begin position="329"/>
        <end position="359"/>
    </location>
</feature>
<reference evidence="3 4" key="1">
    <citation type="submission" date="2020-08" db="EMBL/GenBank/DDBJ databases">
        <authorList>
            <person name="Koutsovoulos G."/>
            <person name="Danchin GJ E."/>
        </authorList>
    </citation>
    <scope>NUCLEOTIDE SEQUENCE [LARGE SCALE GENOMIC DNA]</scope>
</reference>
<dbReference type="Proteomes" id="UP000580250">
    <property type="component" value="Unassembled WGS sequence"/>
</dbReference>
<protein>
    <submittedName>
        <fullName evidence="3">Uncharacterized protein</fullName>
    </submittedName>
</protein>
<dbReference type="EMBL" id="CAJEWN010000219">
    <property type="protein sequence ID" value="CAD2173531.1"/>
    <property type="molecule type" value="Genomic_DNA"/>
</dbReference>
<organism evidence="3 4">
    <name type="scientific">Meloidogyne enterolobii</name>
    <name type="common">Root-knot nematode worm</name>
    <name type="synonym">Meloidogyne mayaguensis</name>
    <dbReference type="NCBI Taxonomy" id="390850"/>
    <lineage>
        <taxon>Eukaryota</taxon>
        <taxon>Metazoa</taxon>
        <taxon>Ecdysozoa</taxon>
        <taxon>Nematoda</taxon>
        <taxon>Chromadorea</taxon>
        <taxon>Rhabditida</taxon>
        <taxon>Tylenchina</taxon>
        <taxon>Tylenchomorpha</taxon>
        <taxon>Tylenchoidea</taxon>
        <taxon>Meloidogynidae</taxon>
        <taxon>Meloidogyninae</taxon>
        <taxon>Meloidogyne</taxon>
    </lineage>
</organism>
<accession>A0A6V7VH69</accession>
<sequence>MLTILSDNENLLERLELMTQNMPKPPNTDKTINSPIKARSRLLGQINTNLINNDFVSTQIMSETEENKKQGKFEICRNWMILMGKRSFEESQAAIQSFSDLFRFSLAMRGSFSNKILSEKEEPIMKILIAKKEHSQDDEQCLREQMEIIRKNWTEQWGSGQLDRLRRFGESEALQEQLERTQQWMEEFKEVGDLCCALAYFDETELMARRIFFINDITTINKFFEIEESGFEILDSFEQDNDFIGQRQLFTKAPALHWTNYPRESDVQVTFKFTFPKGTIPEWIFRDWIKMAKEQVEWNYIYEWNNGVLLRADELVKITLIRLQGEPNIIELSGRIDTEEAAEEELQERRDSNEQQIEDGLDCSPPSCPLKRVWPFLVQIFQPLLSGIDSYRTLPFNLSLMFIGECFFTCPEGAQKLTARSLDAIQTLSSIQRIKNVRFKADQDQIYSLNLDQCFPDFRPTKMTDFSPANYPLSLKQQQNHSQTKGNTSPLSPLLYSSSSTSDEPATSATSLGDSRVQSPRTVTEKKRVDRSPSCVPSFDSKTEQICSSPSPSPQPQHCLNVEGSGYKNRGRRVSFGIIHSIPNTNSSNTAGASSPLLMNISSNFSLSKEIKCEEKNEENNQNEENPKSALVENIVDEMLQKAIDQVFIKE</sequence>
<feature type="region of interest" description="Disordered" evidence="2">
    <location>
        <begin position="476"/>
        <end position="559"/>
    </location>
</feature>
<gene>
    <name evidence="3" type="ORF">MENT_LOCUS25146</name>
</gene>